<dbReference type="GeneID" id="20659897"/>
<dbReference type="Proteomes" id="UP000002640">
    <property type="component" value="Unassembled WGS sequence"/>
</dbReference>
<evidence type="ECO:0000256" key="1">
    <source>
        <dbReference type="SAM" id="MobiDB-lite"/>
    </source>
</evidence>
<name>G4ZYK5_PHYSP</name>
<keyword evidence="3" id="KW-1185">Reference proteome</keyword>
<dbReference type="AlphaFoldDB" id="G4ZYK5"/>
<protein>
    <submittedName>
        <fullName evidence="2">Uncharacterized protein</fullName>
    </submittedName>
</protein>
<gene>
    <name evidence="2" type="ORF">PHYSODRAFT_517235</name>
</gene>
<evidence type="ECO:0000313" key="3">
    <source>
        <dbReference type="Proteomes" id="UP000002640"/>
    </source>
</evidence>
<proteinExistence type="predicted"/>
<evidence type="ECO:0000313" key="2">
    <source>
        <dbReference type="EMBL" id="EGZ12038.1"/>
    </source>
</evidence>
<dbReference type="KEGG" id="psoj:PHYSODRAFT_517235"/>
<sequence>MSRRPQNPKYDIASLLGVDSDRAPSAEGQQLPGLAFVLQQGGCTPTFPAENAQSSPQCHPNGMEVELPPKQTSATKRRASECEDDNNAATTAEAAAPTSKKCRGKGRKPTYLVRKEEKCELLEHIKELESQVSFLKNRTNIVAWQEKDRQQIETEINNNVLRNSNAQFVDEAGDFCSIRFDISPLEGLKTVDGAFDFIQFHIKHMDTKPMNSKYTCTSELGPDNSIMHRRLIISEVETVATETNFVMFSEKWPGASHHQDRCGDAAADKGVMVMNYVDEDDLYPYRPDNCVRLDISGVMALKLYRKVVKTPKGEDKEVPAVIYIVISACLLQKLRRTELPVPTHVLQMMRDRINDPGNAILRAVKDARTPVELEPKDIKVLIV</sequence>
<dbReference type="EMBL" id="JH159157">
    <property type="protein sequence ID" value="EGZ12038.1"/>
    <property type="molecule type" value="Genomic_DNA"/>
</dbReference>
<feature type="compositionally biased region" description="Low complexity" evidence="1">
    <location>
        <begin position="87"/>
        <end position="96"/>
    </location>
</feature>
<reference evidence="2 3" key="1">
    <citation type="journal article" date="2006" name="Science">
        <title>Phytophthora genome sequences uncover evolutionary origins and mechanisms of pathogenesis.</title>
        <authorList>
            <person name="Tyler B.M."/>
            <person name="Tripathy S."/>
            <person name="Zhang X."/>
            <person name="Dehal P."/>
            <person name="Jiang R.H."/>
            <person name="Aerts A."/>
            <person name="Arredondo F.D."/>
            <person name="Baxter L."/>
            <person name="Bensasson D."/>
            <person name="Beynon J.L."/>
            <person name="Chapman J."/>
            <person name="Damasceno C.M."/>
            <person name="Dorrance A.E."/>
            <person name="Dou D."/>
            <person name="Dickerman A.W."/>
            <person name="Dubchak I.L."/>
            <person name="Garbelotto M."/>
            <person name="Gijzen M."/>
            <person name="Gordon S.G."/>
            <person name="Govers F."/>
            <person name="Grunwald N.J."/>
            <person name="Huang W."/>
            <person name="Ivors K.L."/>
            <person name="Jones R.W."/>
            <person name="Kamoun S."/>
            <person name="Krampis K."/>
            <person name="Lamour K.H."/>
            <person name="Lee M.K."/>
            <person name="McDonald W.H."/>
            <person name="Medina M."/>
            <person name="Meijer H.J."/>
            <person name="Nordberg E.K."/>
            <person name="Maclean D.J."/>
            <person name="Ospina-Giraldo M.D."/>
            <person name="Morris P.F."/>
            <person name="Phuntumart V."/>
            <person name="Putnam N.H."/>
            <person name="Rash S."/>
            <person name="Rose J.K."/>
            <person name="Sakihama Y."/>
            <person name="Salamov A.A."/>
            <person name="Savidor A."/>
            <person name="Scheuring C.F."/>
            <person name="Smith B.M."/>
            <person name="Sobral B.W."/>
            <person name="Terry A."/>
            <person name="Torto-Alalibo T.A."/>
            <person name="Win J."/>
            <person name="Xu Z."/>
            <person name="Zhang H."/>
            <person name="Grigoriev I.V."/>
            <person name="Rokhsar D.S."/>
            <person name="Boore J.L."/>
        </authorList>
    </citation>
    <scope>NUCLEOTIDE SEQUENCE [LARGE SCALE GENOMIC DNA]</scope>
    <source>
        <strain evidence="2 3">P6497</strain>
    </source>
</reference>
<dbReference type="RefSeq" id="XP_009532371.1">
    <property type="nucleotide sequence ID" value="XM_009534076.1"/>
</dbReference>
<feature type="region of interest" description="Disordered" evidence="1">
    <location>
        <begin position="47"/>
        <end position="106"/>
    </location>
</feature>
<dbReference type="OMA" id="RTNIVAW"/>
<accession>G4ZYK5</accession>
<dbReference type="InParanoid" id="G4ZYK5"/>
<dbReference type="SMR" id="G4ZYK5"/>
<organism evidence="2 3">
    <name type="scientific">Phytophthora sojae (strain P6497)</name>
    <name type="common">Soybean stem and root rot agent</name>
    <name type="synonym">Phytophthora megasperma f. sp. glycines</name>
    <dbReference type="NCBI Taxonomy" id="1094619"/>
    <lineage>
        <taxon>Eukaryota</taxon>
        <taxon>Sar</taxon>
        <taxon>Stramenopiles</taxon>
        <taxon>Oomycota</taxon>
        <taxon>Peronosporomycetes</taxon>
        <taxon>Peronosporales</taxon>
        <taxon>Peronosporaceae</taxon>
        <taxon>Phytophthora</taxon>
    </lineage>
</organism>